<reference evidence="27" key="1">
    <citation type="submission" date="2025-08" db="UniProtKB">
        <authorList>
            <consortium name="Ensembl"/>
        </authorList>
    </citation>
    <scope>IDENTIFICATION</scope>
</reference>
<keyword evidence="17" id="KW-0770">Synapse</keyword>
<dbReference type="CDD" id="cd00795">
    <property type="entry name" value="NOS_oxygenase_euk"/>
    <property type="match status" value="1"/>
</dbReference>
<evidence type="ECO:0000256" key="16">
    <source>
        <dbReference type="ARBA" id="ARBA00023004"/>
    </source>
</evidence>
<dbReference type="GO" id="GO:0005886">
    <property type="term" value="C:plasma membrane"/>
    <property type="evidence" value="ECO:0007669"/>
    <property type="project" value="UniProtKB-SubCell"/>
</dbReference>
<dbReference type="SUPFAM" id="SSF63380">
    <property type="entry name" value="Riboflavin synthase domain-like"/>
    <property type="match status" value="1"/>
</dbReference>
<dbReference type="InterPro" id="IPR004030">
    <property type="entry name" value="NOS_N"/>
</dbReference>
<dbReference type="GO" id="GO:1903522">
    <property type="term" value="P:regulation of blood circulation"/>
    <property type="evidence" value="ECO:0007669"/>
    <property type="project" value="UniProtKB-ARBA"/>
</dbReference>
<evidence type="ECO:0000256" key="18">
    <source>
        <dbReference type="ARBA" id="ARBA00023136"/>
    </source>
</evidence>
<keyword evidence="6" id="KW-1003">Cell membrane</keyword>
<dbReference type="Gene3D" id="2.40.30.10">
    <property type="entry name" value="Translation factors"/>
    <property type="match status" value="1"/>
</dbReference>
<dbReference type="CDD" id="cd06202">
    <property type="entry name" value="Nitric_oxide_synthase"/>
    <property type="match status" value="1"/>
</dbReference>
<keyword evidence="15 22" id="KW-0560">Oxidoreductase</keyword>
<dbReference type="PRINTS" id="PR00371">
    <property type="entry name" value="FPNCR"/>
</dbReference>
<protein>
    <recommendedName>
        <fullName evidence="22">Nitric oxide synthase</fullName>
        <ecNumber evidence="22">1.14.13.39</ecNumber>
    </recommendedName>
</protein>
<evidence type="ECO:0000256" key="22">
    <source>
        <dbReference type="PIRNR" id="PIRNR000333"/>
    </source>
</evidence>
<dbReference type="PROSITE" id="PS51384">
    <property type="entry name" value="FAD_FR"/>
    <property type="match status" value="1"/>
</dbReference>
<dbReference type="SUPFAM" id="SSF56512">
    <property type="entry name" value="Nitric oxide (NO) synthase oxygenase domain"/>
    <property type="match status" value="1"/>
</dbReference>
<dbReference type="InterPro" id="IPR001709">
    <property type="entry name" value="Flavoprot_Pyr_Nucl_cyt_Rdtase"/>
</dbReference>
<keyword evidence="12 22" id="KW-0274">FAD</keyword>
<evidence type="ECO:0000259" key="26">
    <source>
        <dbReference type="PROSITE" id="PS51384"/>
    </source>
</evidence>
<dbReference type="PROSITE" id="PS50902">
    <property type="entry name" value="FLAVODOXIN_LIKE"/>
    <property type="match status" value="1"/>
</dbReference>
<dbReference type="GO" id="GO:0020037">
    <property type="term" value="F:heme binding"/>
    <property type="evidence" value="ECO:0007669"/>
    <property type="project" value="InterPro"/>
</dbReference>
<keyword evidence="18" id="KW-0472">Membrane</keyword>
<dbReference type="Pfam" id="PF00667">
    <property type="entry name" value="FAD_binding_1"/>
    <property type="match status" value="1"/>
</dbReference>
<dbReference type="PRINTS" id="PR00369">
    <property type="entry name" value="FLAVODOXIN"/>
</dbReference>
<dbReference type="PROSITE" id="PS60001">
    <property type="entry name" value="NOS"/>
    <property type="match status" value="1"/>
</dbReference>
<feature type="chain" id="PRO_5034615848" description="Nitric oxide synthase" evidence="24">
    <location>
        <begin position="27"/>
        <end position="1052"/>
    </location>
</feature>
<accession>A0A8C1YTM2</accession>
<keyword evidence="13 22" id="KW-0521">NADP</keyword>
<dbReference type="PIRSF" id="PIRSF000333">
    <property type="entry name" value="NOS"/>
    <property type="match status" value="1"/>
</dbReference>
<keyword evidence="10 22" id="KW-0288">FMN</keyword>
<dbReference type="GO" id="GO:0006809">
    <property type="term" value="P:nitric oxide biosynthetic process"/>
    <property type="evidence" value="ECO:0007669"/>
    <property type="project" value="InterPro"/>
</dbReference>
<evidence type="ECO:0000256" key="14">
    <source>
        <dbReference type="ARBA" id="ARBA00022860"/>
    </source>
</evidence>
<dbReference type="InterPro" id="IPR017927">
    <property type="entry name" value="FAD-bd_FR_type"/>
</dbReference>
<dbReference type="InterPro" id="IPR044944">
    <property type="entry name" value="NOS_dom_3"/>
</dbReference>
<evidence type="ECO:0000256" key="2">
    <source>
        <dbReference type="ARBA" id="ARBA00001970"/>
    </source>
</evidence>
<comment type="cofactor">
    <cofactor evidence="22">
        <name>FMN</name>
        <dbReference type="ChEBI" id="CHEBI:58210"/>
    </cofactor>
    <text evidence="22">Binds 1 FMN.</text>
</comment>
<evidence type="ECO:0000256" key="12">
    <source>
        <dbReference type="ARBA" id="ARBA00022827"/>
    </source>
</evidence>
<feature type="signal peptide" evidence="24">
    <location>
        <begin position="1"/>
        <end position="26"/>
    </location>
</feature>
<dbReference type="FunFam" id="3.90.1230.10:FF:000001">
    <property type="entry name" value="Nitric oxide synthase, brain"/>
    <property type="match status" value="1"/>
</dbReference>
<comment type="cofactor">
    <cofactor evidence="22">
        <name>FAD</name>
        <dbReference type="ChEBI" id="CHEBI:57692"/>
    </cofactor>
    <text evidence="22">Binds 1 FAD.</text>
</comment>
<evidence type="ECO:0000256" key="15">
    <source>
        <dbReference type="ARBA" id="ARBA00023002"/>
    </source>
</evidence>
<dbReference type="Proteomes" id="UP000694700">
    <property type="component" value="Unplaced"/>
</dbReference>
<keyword evidence="9" id="KW-0285">Flavoprotein</keyword>
<keyword evidence="24" id="KW-0732">Signal</keyword>
<dbReference type="FunFam" id="3.40.50.360:FF:000019">
    <property type="entry name" value="Nitric oxide synthase"/>
    <property type="match status" value="1"/>
</dbReference>
<dbReference type="FunFam" id="3.40.50.80:FF:000003">
    <property type="entry name" value="Nitric oxide synthase"/>
    <property type="match status" value="1"/>
</dbReference>
<evidence type="ECO:0000256" key="9">
    <source>
        <dbReference type="ARBA" id="ARBA00022630"/>
    </source>
</evidence>
<dbReference type="Gene3D" id="3.40.50.80">
    <property type="entry name" value="Nucleotide-binding domain of ferredoxin-NADP reductase (FNR) module"/>
    <property type="match status" value="1"/>
</dbReference>
<name>A0A8C1YTM2_CYPCA</name>
<dbReference type="Pfam" id="PF00258">
    <property type="entry name" value="Flavodoxin_1"/>
    <property type="match status" value="1"/>
</dbReference>
<dbReference type="GO" id="GO:0042995">
    <property type="term" value="C:cell projection"/>
    <property type="evidence" value="ECO:0007669"/>
    <property type="project" value="UniProtKB-SubCell"/>
</dbReference>
<comment type="function">
    <text evidence="22">Produces nitric oxide (NO) which is a messenger molecule with diverse functions.</text>
</comment>
<feature type="domain" description="Flavodoxin-like" evidence="25">
    <location>
        <begin position="416"/>
        <end position="565"/>
    </location>
</feature>
<dbReference type="PANTHER" id="PTHR43410:SF2">
    <property type="entry name" value="NITRIC OXIDE SYNTHASE"/>
    <property type="match status" value="1"/>
</dbReference>
<dbReference type="GO" id="GO:0004517">
    <property type="term" value="F:nitric-oxide synthase activity"/>
    <property type="evidence" value="ECO:0007669"/>
    <property type="project" value="UniProtKB-EC"/>
</dbReference>
<keyword evidence="19" id="KW-0966">Cell projection</keyword>
<feature type="binding site" description="axial binding residue" evidence="23">
    <location>
        <position position="119"/>
    </location>
    <ligand>
        <name>heme b</name>
        <dbReference type="ChEBI" id="CHEBI:60344"/>
    </ligand>
    <ligandPart>
        <name>Fe</name>
        <dbReference type="ChEBI" id="CHEBI:18248"/>
    </ligandPart>
</feature>
<organism evidence="27 28">
    <name type="scientific">Cyprinus carpio</name>
    <name type="common">Common carp</name>
    <dbReference type="NCBI Taxonomy" id="7962"/>
    <lineage>
        <taxon>Eukaryota</taxon>
        <taxon>Metazoa</taxon>
        <taxon>Chordata</taxon>
        <taxon>Craniata</taxon>
        <taxon>Vertebrata</taxon>
        <taxon>Euteleostomi</taxon>
        <taxon>Actinopterygii</taxon>
        <taxon>Neopterygii</taxon>
        <taxon>Teleostei</taxon>
        <taxon>Ostariophysi</taxon>
        <taxon>Cypriniformes</taxon>
        <taxon>Cyprinidae</taxon>
        <taxon>Cyprininae</taxon>
        <taxon>Cyprinus</taxon>
    </lineage>
</organism>
<dbReference type="InterPro" id="IPR023173">
    <property type="entry name" value="NADPH_Cyt_P450_Rdtase_alpha"/>
</dbReference>
<dbReference type="InterPro" id="IPR044940">
    <property type="entry name" value="NOS_dom_2"/>
</dbReference>
<dbReference type="GO" id="GO:0005516">
    <property type="term" value="F:calmodulin binding"/>
    <property type="evidence" value="ECO:0007669"/>
    <property type="project" value="UniProtKB-KW"/>
</dbReference>
<dbReference type="GO" id="GO:0050661">
    <property type="term" value="F:NADP binding"/>
    <property type="evidence" value="ECO:0007669"/>
    <property type="project" value="InterPro"/>
</dbReference>
<evidence type="ECO:0000256" key="11">
    <source>
        <dbReference type="ARBA" id="ARBA00022723"/>
    </source>
</evidence>
<evidence type="ECO:0000256" key="8">
    <source>
        <dbReference type="ARBA" id="ARBA00022617"/>
    </source>
</evidence>
<keyword evidence="14 22" id="KW-0112">Calmodulin-binding</keyword>
<dbReference type="Gene3D" id="1.20.990.10">
    <property type="entry name" value="NADPH-cytochrome p450 Reductase, Chain A, domain 3"/>
    <property type="match status" value="1"/>
</dbReference>
<comment type="cofactor">
    <cofactor evidence="1">
        <name>(6R)-L-erythro-5,6,7,8-tetrahydrobiopterin</name>
        <dbReference type="ChEBI" id="CHEBI:59560"/>
    </cofactor>
</comment>
<evidence type="ECO:0000256" key="24">
    <source>
        <dbReference type="SAM" id="SignalP"/>
    </source>
</evidence>
<evidence type="ECO:0000256" key="3">
    <source>
        <dbReference type="ARBA" id="ARBA00004202"/>
    </source>
</evidence>
<dbReference type="Gene3D" id="3.90.440.10">
    <property type="entry name" value="Nitric Oxide Synthase,Heme Domain,Chain A domain 2"/>
    <property type="match status" value="1"/>
</dbReference>
<evidence type="ECO:0000256" key="19">
    <source>
        <dbReference type="ARBA" id="ARBA00023273"/>
    </source>
</evidence>
<dbReference type="InterPro" id="IPR029039">
    <property type="entry name" value="Flavoprotein-like_sf"/>
</dbReference>
<dbReference type="Gene3D" id="3.90.340.10">
    <property type="entry name" value="Nitric Oxide Synthase, Chain A, domain 1"/>
    <property type="match status" value="1"/>
</dbReference>
<dbReference type="Pfam" id="PF02898">
    <property type="entry name" value="NO_synthase"/>
    <property type="match status" value="1"/>
</dbReference>
<evidence type="ECO:0000256" key="17">
    <source>
        <dbReference type="ARBA" id="ARBA00023018"/>
    </source>
</evidence>
<dbReference type="InterPro" id="IPR039261">
    <property type="entry name" value="FNR_nucleotide-bd"/>
</dbReference>
<evidence type="ECO:0000313" key="28">
    <source>
        <dbReference type="Proteomes" id="UP000694700"/>
    </source>
</evidence>
<dbReference type="PANTHER" id="PTHR43410">
    <property type="entry name" value="NITRIC OXIDE SYNTHASE OXYGENASE"/>
    <property type="match status" value="1"/>
</dbReference>
<keyword evidence="11 22" id="KW-0479">Metal-binding</keyword>
<dbReference type="AlphaFoldDB" id="A0A8C1YTM2"/>
<feature type="domain" description="FAD-binding FR-type" evidence="26">
    <location>
        <begin position="620"/>
        <end position="861"/>
    </location>
</feature>
<keyword evidence="16 22" id="KW-0408">Iron</keyword>
<dbReference type="FunFam" id="1.20.990.10:FF:000002">
    <property type="entry name" value="Nitric oxide synthase"/>
    <property type="match status" value="1"/>
</dbReference>
<evidence type="ECO:0000256" key="1">
    <source>
        <dbReference type="ARBA" id="ARBA00001950"/>
    </source>
</evidence>
<evidence type="ECO:0000256" key="4">
    <source>
        <dbReference type="ARBA" id="ARBA00004316"/>
    </source>
</evidence>
<dbReference type="InterPro" id="IPR050607">
    <property type="entry name" value="NOS"/>
</dbReference>
<evidence type="ECO:0000256" key="6">
    <source>
        <dbReference type="ARBA" id="ARBA00022475"/>
    </source>
</evidence>
<dbReference type="InterPro" id="IPR044943">
    <property type="entry name" value="NOS_dom_1"/>
</dbReference>
<dbReference type="SUPFAM" id="SSF52218">
    <property type="entry name" value="Flavoproteins"/>
    <property type="match status" value="1"/>
</dbReference>
<dbReference type="SUPFAM" id="SSF52343">
    <property type="entry name" value="Ferredoxin reductase-like, C-terminal NADP-linked domain"/>
    <property type="match status" value="1"/>
</dbReference>
<dbReference type="InterPro" id="IPR001094">
    <property type="entry name" value="Flavdoxin-like"/>
</dbReference>
<dbReference type="InterPro" id="IPR012144">
    <property type="entry name" value="NOS_euk"/>
</dbReference>
<evidence type="ECO:0000256" key="10">
    <source>
        <dbReference type="ARBA" id="ARBA00022643"/>
    </source>
</evidence>
<keyword evidence="8 22" id="KW-0349">Heme</keyword>
<dbReference type="Gene3D" id="3.90.1230.10">
    <property type="entry name" value="Nitric Oxide Synthase, Chain A, domain 3"/>
    <property type="match status" value="1"/>
</dbReference>
<dbReference type="Pfam" id="PF00175">
    <property type="entry name" value="NAD_binding_1"/>
    <property type="match status" value="1"/>
</dbReference>
<comment type="similarity">
    <text evidence="5 22">Belongs to the NOS family.</text>
</comment>
<comment type="catalytic activity">
    <reaction evidence="21">
        <text>2 L-arginine + 3 NADPH + 4 O2 + H(+) = 2 L-citrulline + 2 nitric oxide + 3 NADP(+) + 4 H2O</text>
        <dbReference type="Rhea" id="RHEA:19897"/>
        <dbReference type="ChEBI" id="CHEBI:15377"/>
        <dbReference type="ChEBI" id="CHEBI:15378"/>
        <dbReference type="ChEBI" id="CHEBI:15379"/>
        <dbReference type="ChEBI" id="CHEBI:16480"/>
        <dbReference type="ChEBI" id="CHEBI:32682"/>
        <dbReference type="ChEBI" id="CHEBI:57743"/>
        <dbReference type="ChEBI" id="CHEBI:57783"/>
        <dbReference type="ChEBI" id="CHEBI:58349"/>
        <dbReference type="EC" id="1.14.13.39"/>
    </reaction>
    <physiologicalReaction direction="left-to-right" evidence="21">
        <dbReference type="Rhea" id="RHEA:19898"/>
    </physiologicalReaction>
</comment>
<evidence type="ECO:0000256" key="20">
    <source>
        <dbReference type="ARBA" id="ARBA00034110"/>
    </source>
</evidence>
<evidence type="ECO:0000256" key="23">
    <source>
        <dbReference type="PIRSR" id="PIRSR000333-1"/>
    </source>
</evidence>
<evidence type="ECO:0000256" key="21">
    <source>
        <dbReference type="ARBA" id="ARBA00047419"/>
    </source>
</evidence>
<dbReference type="InterPro" id="IPR001433">
    <property type="entry name" value="OxRdtase_FAD/NAD-bd"/>
</dbReference>
<dbReference type="InterPro" id="IPR017938">
    <property type="entry name" value="Riboflavin_synthase-like_b-brl"/>
</dbReference>
<proteinExistence type="inferred from homology"/>
<dbReference type="GO" id="GO:0098794">
    <property type="term" value="C:postsynapse"/>
    <property type="evidence" value="ECO:0007669"/>
    <property type="project" value="UniProtKB-SubCell"/>
</dbReference>
<dbReference type="GO" id="GO:0050660">
    <property type="term" value="F:flavin adenine dinucleotide binding"/>
    <property type="evidence" value="ECO:0007669"/>
    <property type="project" value="InterPro"/>
</dbReference>
<evidence type="ECO:0000259" key="25">
    <source>
        <dbReference type="PROSITE" id="PS50902"/>
    </source>
</evidence>
<dbReference type="FunFam" id="3.90.440.10:FF:000001">
    <property type="entry name" value="Endothelial nitric oxide synthase"/>
    <property type="match status" value="1"/>
</dbReference>
<dbReference type="InterPro" id="IPR036119">
    <property type="entry name" value="NOS_N_sf"/>
</dbReference>
<evidence type="ECO:0000256" key="13">
    <source>
        <dbReference type="ARBA" id="ARBA00022857"/>
    </source>
</evidence>
<dbReference type="InterPro" id="IPR003097">
    <property type="entry name" value="CysJ-like_FAD-binding"/>
</dbReference>
<evidence type="ECO:0000256" key="7">
    <source>
        <dbReference type="ARBA" id="ARBA00022553"/>
    </source>
</evidence>
<dbReference type="Ensembl" id="ENSCCRT00015030585.1">
    <property type="protein sequence ID" value="ENSCCRP00015029553.1"/>
    <property type="gene ID" value="ENSCCRG00015005088.1"/>
</dbReference>
<dbReference type="GO" id="GO:0010181">
    <property type="term" value="F:FMN binding"/>
    <property type="evidence" value="ECO:0007669"/>
    <property type="project" value="InterPro"/>
</dbReference>
<keyword evidence="7" id="KW-0597">Phosphoprotein</keyword>
<dbReference type="InterPro" id="IPR008254">
    <property type="entry name" value="Flavodoxin/NO_synth"/>
</dbReference>
<sequence length="1052" mass="119770">MLSQLVPHVWICTVSLLIVLVAFCLQVPICTEQVCIGSVMVPNQHSRKPDEVRRKEELLPLATDFIDQYYTSIKRCGSKAHVDRLEEVKKEIETSGTYQLKDTELIYGAKHAWRNAARCVGRIQWSKLQVFDARDCTTAHGMFNYICNHIKYATNKGNLRSAITIFPQRTDGKHDFRVWNSQLIRYAGYKQPDGSILGDPASVELTEICIQQGWKAPKSRFDVLPLLLQANGNDPELFEIPGDLVLEVPIIHPKFEWFKEMNLKWYGLPAVSNMLLEIGGLEFTACPFSGWYMGTEIGVRDFCDSSRYNILEEVATMMGLDTRKTSSLWKDQALVEINIAVLYSFQMSKVTIVDHHSATESFMKHMENEYRVRGGCPGDWVWIVPPMSGSITPVFHQEMLNYRLTPSFEYQPDPWNTHVWKGVNGTAVKFSAKLMGQAMAKRVKATILFATETGKSQDYAKTLCEIFKHAFDAKVMSMDEYDTVDLEHETLVLVVTSTVFNTLFLPCRFSVFGLGSRAYPHFCAFAHAVDTLFEELGGERILRMGEGDELCGQEESFRTWAKKVFKAACDVFCVGDDVNIEKANDSLISNDRSWKKSKFRMTYTAEAPTLTQGTLLIHKKKVYGAKFLMRQNLQSARSNRLTIFVRLDTNNNESLKYLPGDHLGVFPGNNEVLVTTLIDKLEDAPPVNQIVKVESSLSSVGVISNWTDETRIPPCTIYQAFKYFLDITTPPSPLLLQQFAPLATNEKQRKRLEVLSKEYEEWKWYNNPTIVEVLEEFPSLQIPSTLLLTQLPLLQARYYSISSSPDLHPGEIHLSVAVVSYRPRDGEGPVHHGVCSSWLNSLEEGDTVPCFVRGAPTFRMPKDSQVPCILIGPGTGIAPFRSFWQQRLYDIENKGRLLVACPMILVFGCRQSQIDHIYKEETIRAKNKEVFKELYTAYSREPGRPKKYVQDVLREQLSETVYKYLREEGGHIYVCGDVTMAGDVLKTVQQIFKLHGNMSLEDAGFYISKLRDENRYHEDIFGVTLRTYEVTNLLFCFNRSARLTGPFAVWPA</sequence>
<comment type="cofactor">
    <cofactor evidence="2 22">
        <name>heme b</name>
        <dbReference type="ChEBI" id="CHEBI:60344"/>
    </cofactor>
</comment>
<evidence type="ECO:0000256" key="5">
    <source>
        <dbReference type="ARBA" id="ARBA00006267"/>
    </source>
</evidence>
<dbReference type="GO" id="GO:0046872">
    <property type="term" value="F:metal ion binding"/>
    <property type="evidence" value="ECO:0007669"/>
    <property type="project" value="UniProtKB-KW"/>
</dbReference>
<comment type="subcellular location">
    <subcellularLocation>
        <location evidence="3">Cell membrane</location>
        <topology evidence="3">Peripheral membrane protein</topology>
    </subcellularLocation>
    <subcellularLocation>
        <location evidence="4">Cell projection</location>
    </subcellularLocation>
    <subcellularLocation>
        <location evidence="20">Postsynapse</location>
    </subcellularLocation>
</comment>
<dbReference type="EC" id="1.14.13.39" evidence="22"/>
<dbReference type="Gene3D" id="3.40.50.360">
    <property type="match status" value="2"/>
</dbReference>
<evidence type="ECO:0000313" key="27">
    <source>
        <dbReference type="Ensembl" id="ENSCCRP00015029553.1"/>
    </source>
</evidence>